<comment type="subcellular location">
    <subcellularLocation>
        <location evidence="1">Nucleus</location>
    </subcellularLocation>
</comment>
<dbReference type="GO" id="GO:0005635">
    <property type="term" value="C:nuclear envelope"/>
    <property type="evidence" value="ECO:0007669"/>
    <property type="project" value="TreeGrafter"/>
</dbReference>
<dbReference type="SMART" id="SM00913">
    <property type="entry name" value="IBN_N"/>
    <property type="match status" value="1"/>
</dbReference>
<evidence type="ECO:0000313" key="6">
    <source>
        <dbReference type="Proteomes" id="UP001159641"/>
    </source>
</evidence>
<dbReference type="Proteomes" id="UP001159641">
    <property type="component" value="Unassembled WGS sequence"/>
</dbReference>
<evidence type="ECO:0000313" key="5">
    <source>
        <dbReference type="EMBL" id="KAJ8788628.1"/>
    </source>
</evidence>
<accession>A0AB34H8W6</accession>
<dbReference type="GO" id="GO:0006606">
    <property type="term" value="P:protein import into nucleus"/>
    <property type="evidence" value="ECO:0007669"/>
    <property type="project" value="TreeGrafter"/>
</dbReference>
<organism evidence="5 6">
    <name type="scientific">Eschrichtius robustus</name>
    <name type="common">California gray whale</name>
    <name type="synonym">Eschrichtius gibbosus</name>
    <dbReference type="NCBI Taxonomy" id="9764"/>
    <lineage>
        <taxon>Eukaryota</taxon>
        <taxon>Metazoa</taxon>
        <taxon>Chordata</taxon>
        <taxon>Craniata</taxon>
        <taxon>Vertebrata</taxon>
        <taxon>Euteleostomi</taxon>
        <taxon>Mammalia</taxon>
        <taxon>Eutheria</taxon>
        <taxon>Laurasiatheria</taxon>
        <taxon>Artiodactyla</taxon>
        <taxon>Whippomorpha</taxon>
        <taxon>Cetacea</taxon>
        <taxon>Mysticeti</taxon>
        <taxon>Eschrichtiidae</taxon>
        <taxon>Eschrichtius</taxon>
    </lineage>
</organism>
<keyword evidence="2" id="KW-0813">Transport</keyword>
<evidence type="ECO:0000259" key="4">
    <source>
        <dbReference type="PROSITE" id="PS50166"/>
    </source>
</evidence>
<dbReference type="PANTHER" id="PTHR10997">
    <property type="entry name" value="IMPORTIN-7, 8, 11"/>
    <property type="match status" value="1"/>
</dbReference>
<dbReference type="EMBL" id="JAIQCJ010001602">
    <property type="protein sequence ID" value="KAJ8788628.1"/>
    <property type="molecule type" value="Genomic_DNA"/>
</dbReference>
<dbReference type="PANTHER" id="PTHR10997:SF27">
    <property type="entry name" value="IMPORTIN-7"/>
    <property type="match status" value="1"/>
</dbReference>
<dbReference type="Pfam" id="PF03810">
    <property type="entry name" value="IBN_N"/>
    <property type="match status" value="1"/>
</dbReference>
<dbReference type="PROSITE" id="PS50166">
    <property type="entry name" value="IMPORTIN_B_NT"/>
    <property type="match status" value="1"/>
</dbReference>
<keyword evidence="6" id="KW-1185">Reference proteome</keyword>
<reference evidence="5 6" key="1">
    <citation type="submission" date="2022-11" db="EMBL/GenBank/DDBJ databases">
        <title>Whole genome sequence of Eschrichtius robustus ER-17-0199.</title>
        <authorList>
            <person name="Bruniche-Olsen A."/>
            <person name="Black A.N."/>
            <person name="Fields C.J."/>
            <person name="Walden K."/>
            <person name="Dewoody J.A."/>
        </authorList>
    </citation>
    <scope>NUCLEOTIDE SEQUENCE [LARGE SCALE GENOMIC DNA]</scope>
    <source>
        <strain evidence="5">ER-17-0199</strain>
        <tissue evidence="5">Blubber</tissue>
    </source>
</reference>
<comment type="caution">
    <text evidence="5">The sequence shown here is derived from an EMBL/GenBank/DDBJ whole genome shotgun (WGS) entry which is preliminary data.</text>
</comment>
<dbReference type="Gene3D" id="1.25.10.10">
    <property type="entry name" value="Leucine-rich Repeat Variant"/>
    <property type="match status" value="2"/>
</dbReference>
<evidence type="ECO:0000256" key="2">
    <source>
        <dbReference type="ARBA" id="ARBA00022448"/>
    </source>
</evidence>
<evidence type="ECO:0000256" key="3">
    <source>
        <dbReference type="ARBA" id="ARBA00023242"/>
    </source>
</evidence>
<gene>
    <name evidence="5" type="ORF">J1605_005359</name>
</gene>
<sequence length="331" mass="38434">MDPNTIIEALRGTMDPALREAAERQLSEARKSLNFVSTLLQITMWEQLDLPVRQAGVIYLKNMITQYWPDRETAPGDIFPYTIPEEDQHCIRENIVEAIIHSPELIRVQLTTCIHHIIKHDYPSRWTAIVDKIGFYLQSDNNADEELWQEDPYEYIRMKFDVFEDFISPTTAAQALLFTACSKRKEVLQKTVGFCYQILTEPNADPRKKDGALHMIGFLAEILLKKKIYKDQMECTLQNHVFPLFSSELGYVRARACWVLHYFCEVKFKSDQNLQTALELTRRCLTDDREIPVKVEAATALQVLISNQEKAKKYITPFIRPVMQALLQQNC</sequence>
<dbReference type="SUPFAM" id="SSF48371">
    <property type="entry name" value="ARM repeat"/>
    <property type="match status" value="1"/>
</dbReference>
<protein>
    <recommendedName>
        <fullName evidence="4">Importin N-terminal domain-containing protein</fullName>
    </recommendedName>
</protein>
<dbReference type="InterPro" id="IPR001494">
    <property type="entry name" value="Importin-beta_N"/>
</dbReference>
<evidence type="ECO:0000256" key="1">
    <source>
        <dbReference type="ARBA" id="ARBA00004123"/>
    </source>
</evidence>
<feature type="domain" description="Importin N-terminal" evidence="4">
    <location>
        <begin position="22"/>
        <end position="101"/>
    </location>
</feature>
<keyword evidence="3" id="KW-0539">Nucleus</keyword>
<name>A0AB34H8W6_ESCRO</name>
<dbReference type="InterPro" id="IPR011989">
    <property type="entry name" value="ARM-like"/>
</dbReference>
<dbReference type="InterPro" id="IPR016024">
    <property type="entry name" value="ARM-type_fold"/>
</dbReference>
<proteinExistence type="predicted"/>
<dbReference type="GO" id="GO:0031267">
    <property type="term" value="F:small GTPase binding"/>
    <property type="evidence" value="ECO:0007669"/>
    <property type="project" value="InterPro"/>
</dbReference>
<dbReference type="AlphaFoldDB" id="A0AB34H8W6"/>
<dbReference type="GO" id="GO:0005829">
    <property type="term" value="C:cytosol"/>
    <property type="evidence" value="ECO:0007669"/>
    <property type="project" value="TreeGrafter"/>
</dbReference>